<accession>A0A545UYW1</accession>
<feature type="region of interest" description="Disordered" evidence="1">
    <location>
        <begin position="141"/>
        <end position="178"/>
    </location>
</feature>
<dbReference type="OrthoDB" id="2013972at2759"/>
<evidence type="ECO:0000313" key="3">
    <source>
        <dbReference type="Proteomes" id="UP000315783"/>
    </source>
</evidence>
<sequence length="477" mass="50158">MFENEALRKGPVPPSVTNAAAISADDDGASSSLSSSLPSPAGTAAYTSIIIRVLGLVAASQASHSRVSQLAFSPGGSRLAALSQHHCTVPVDNNRRWQRLHVFDATAADWAALTLGSLFGPIAHDYRVRAADGARGLAFGPETVRQLPAPRSGGGGGGSSSSSSSGLFGRKGKEKAPPEVAVPHVPLVFLYGRPHGNGPDDARYFNTDIDMAQIEVGSRKKAAHVHNVPVTEPIAVSPDGTRMIGRSGEDPTEMYVIRLPDMVQHQQASGLWVLACVPGHLAKITHLAYMPDGRSVVSLGADGVQRINSVAGSSSPGQCLHRVRVDARGCPGASLLAVRADDNDGGGNVAVLSVWGRQVVRWHPATDALRSYDLDAVRAVELWPLALSADARVLVCRVEGGVELVRADDGSSLGHLHWTQNGGNYATAAAVSPDGRRLALGLLNGRIMMHELSYVQASMLSDDVPGEEPPAYSKYDD</sequence>
<evidence type="ECO:0000313" key="2">
    <source>
        <dbReference type="EMBL" id="TQV94662.1"/>
    </source>
</evidence>
<gene>
    <name evidence="2" type="ORF">IF1G_06673</name>
</gene>
<protein>
    <submittedName>
        <fullName evidence="2">Uncharacterized protein</fullName>
    </submittedName>
</protein>
<evidence type="ECO:0000256" key="1">
    <source>
        <dbReference type="SAM" id="MobiDB-lite"/>
    </source>
</evidence>
<name>A0A545UYW1_9HYPO</name>
<dbReference type="InterPro" id="IPR011044">
    <property type="entry name" value="Quino_amine_DH_bsu"/>
</dbReference>
<reference evidence="2 3" key="1">
    <citation type="journal article" date="2019" name="Appl. Microbiol. Biotechnol.">
        <title>Genome sequence of Isaria javanica and comparative genome analysis insights into family S53 peptidase evolution in fungal entomopathogens.</title>
        <authorList>
            <person name="Lin R."/>
            <person name="Zhang X."/>
            <person name="Xin B."/>
            <person name="Zou M."/>
            <person name="Gao Y."/>
            <person name="Qin F."/>
            <person name="Hu Q."/>
            <person name="Xie B."/>
            <person name="Cheng X."/>
        </authorList>
    </citation>
    <scope>NUCLEOTIDE SEQUENCE [LARGE SCALE GENOMIC DNA]</scope>
    <source>
        <strain evidence="2 3">IJ1G</strain>
    </source>
</reference>
<dbReference type="Gene3D" id="2.130.10.10">
    <property type="entry name" value="YVTN repeat-like/Quinoprotein amine dehydrogenase"/>
    <property type="match status" value="1"/>
</dbReference>
<dbReference type="EMBL" id="SPUK01000009">
    <property type="protein sequence ID" value="TQV94662.1"/>
    <property type="molecule type" value="Genomic_DNA"/>
</dbReference>
<organism evidence="2 3">
    <name type="scientific">Cordyceps javanica</name>
    <dbReference type="NCBI Taxonomy" id="43265"/>
    <lineage>
        <taxon>Eukaryota</taxon>
        <taxon>Fungi</taxon>
        <taxon>Dikarya</taxon>
        <taxon>Ascomycota</taxon>
        <taxon>Pezizomycotina</taxon>
        <taxon>Sordariomycetes</taxon>
        <taxon>Hypocreomycetidae</taxon>
        <taxon>Hypocreales</taxon>
        <taxon>Cordycipitaceae</taxon>
        <taxon>Cordyceps</taxon>
    </lineage>
</organism>
<proteinExistence type="predicted"/>
<keyword evidence="3" id="KW-1185">Reference proteome</keyword>
<dbReference type="SUPFAM" id="SSF50969">
    <property type="entry name" value="YVTN repeat-like/Quinoprotein amine dehydrogenase"/>
    <property type="match status" value="1"/>
</dbReference>
<comment type="caution">
    <text evidence="2">The sequence shown here is derived from an EMBL/GenBank/DDBJ whole genome shotgun (WGS) entry which is preliminary data.</text>
</comment>
<dbReference type="Proteomes" id="UP000315783">
    <property type="component" value="Unassembled WGS sequence"/>
</dbReference>
<dbReference type="STRING" id="43265.A0A545UYW1"/>
<dbReference type="InterPro" id="IPR015943">
    <property type="entry name" value="WD40/YVTN_repeat-like_dom_sf"/>
</dbReference>
<dbReference type="AlphaFoldDB" id="A0A545UYW1"/>